<dbReference type="InterPro" id="IPR038765">
    <property type="entry name" value="Papain-like_cys_pep_sf"/>
</dbReference>
<dbReference type="Proteomes" id="UP001444071">
    <property type="component" value="Unassembled WGS sequence"/>
</dbReference>
<evidence type="ECO:0000313" key="5">
    <source>
        <dbReference type="Proteomes" id="UP001444071"/>
    </source>
</evidence>
<keyword evidence="2" id="KW-1015">Disulfide bond</keyword>
<dbReference type="Pfam" id="PF00112">
    <property type="entry name" value="Peptidase_C1"/>
    <property type="match status" value="1"/>
</dbReference>
<feature type="non-terminal residue" evidence="4">
    <location>
        <position position="1"/>
    </location>
</feature>
<dbReference type="PANTHER" id="PTHR12411">
    <property type="entry name" value="CYSTEINE PROTEASE FAMILY C1-RELATED"/>
    <property type="match status" value="1"/>
</dbReference>
<evidence type="ECO:0000256" key="1">
    <source>
        <dbReference type="ARBA" id="ARBA00008455"/>
    </source>
</evidence>
<comment type="caution">
    <text evidence="4">The sequence shown here is derived from an EMBL/GenBank/DDBJ whole genome shotgun (WGS) entry which is preliminary data.</text>
</comment>
<dbReference type="PROSITE" id="PS00639">
    <property type="entry name" value="THIOL_PROTEASE_HIS"/>
    <property type="match status" value="1"/>
</dbReference>
<evidence type="ECO:0000313" key="4">
    <source>
        <dbReference type="EMBL" id="MEQ2267313.1"/>
    </source>
</evidence>
<accession>A0ABV0WEX6</accession>
<dbReference type="SUPFAM" id="SSF54001">
    <property type="entry name" value="Cysteine proteinases"/>
    <property type="match status" value="1"/>
</dbReference>
<dbReference type="PROSITE" id="PS00640">
    <property type="entry name" value="THIOL_PROTEASE_ASN"/>
    <property type="match status" value="1"/>
</dbReference>
<dbReference type="EMBL" id="JAHRIM010041785">
    <property type="protein sequence ID" value="MEQ2267313.1"/>
    <property type="molecule type" value="Genomic_DNA"/>
</dbReference>
<keyword evidence="5" id="KW-1185">Reference proteome</keyword>
<organism evidence="4 5">
    <name type="scientific">Xenotaenia resolanae</name>
    <dbReference type="NCBI Taxonomy" id="208358"/>
    <lineage>
        <taxon>Eukaryota</taxon>
        <taxon>Metazoa</taxon>
        <taxon>Chordata</taxon>
        <taxon>Craniata</taxon>
        <taxon>Vertebrata</taxon>
        <taxon>Euteleostomi</taxon>
        <taxon>Actinopterygii</taxon>
        <taxon>Neopterygii</taxon>
        <taxon>Teleostei</taxon>
        <taxon>Neoteleostei</taxon>
        <taxon>Acanthomorphata</taxon>
        <taxon>Ovalentaria</taxon>
        <taxon>Atherinomorphae</taxon>
        <taxon>Cyprinodontiformes</taxon>
        <taxon>Goodeidae</taxon>
        <taxon>Xenotaenia</taxon>
    </lineage>
</organism>
<protein>
    <recommendedName>
        <fullName evidence="3">Peptidase C1A papain C-terminal domain-containing protein</fullName>
    </recommendedName>
</protein>
<dbReference type="InterPro" id="IPR013128">
    <property type="entry name" value="Peptidase_C1A"/>
</dbReference>
<feature type="domain" description="Peptidase C1A papain C-terminal" evidence="3">
    <location>
        <begin position="1"/>
        <end position="69"/>
    </location>
</feature>
<dbReference type="Gene3D" id="3.90.70.10">
    <property type="entry name" value="Cysteine proteinases"/>
    <property type="match status" value="1"/>
</dbReference>
<dbReference type="InterPro" id="IPR000668">
    <property type="entry name" value="Peptidase_C1A_C"/>
</dbReference>
<reference evidence="4 5" key="1">
    <citation type="submission" date="2021-06" db="EMBL/GenBank/DDBJ databases">
        <authorList>
            <person name="Palmer J.M."/>
        </authorList>
    </citation>
    <scope>NUCLEOTIDE SEQUENCE [LARGE SCALE GENOMIC DNA]</scope>
    <source>
        <strain evidence="4 5">XR_2019</strain>
        <tissue evidence="4">Muscle</tissue>
    </source>
</reference>
<name>A0ABV0WEX6_9TELE</name>
<gene>
    <name evidence="4" type="ORF">XENORESO_004298</name>
</gene>
<sequence>IYYEQFCSSSKLNHGVLVVGYGFQTSLSSVSNYWIVKNSWSTSWGNNGYIYMAKDRNNNCGIASVASYPLV</sequence>
<dbReference type="InterPro" id="IPR025660">
    <property type="entry name" value="Pept_his_AS"/>
</dbReference>
<dbReference type="InterPro" id="IPR025661">
    <property type="entry name" value="Pept_asp_AS"/>
</dbReference>
<proteinExistence type="inferred from homology"/>
<evidence type="ECO:0000256" key="2">
    <source>
        <dbReference type="ARBA" id="ARBA00023157"/>
    </source>
</evidence>
<evidence type="ECO:0000259" key="3">
    <source>
        <dbReference type="Pfam" id="PF00112"/>
    </source>
</evidence>
<comment type="similarity">
    <text evidence="1">Belongs to the peptidase C1 family.</text>
</comment>